<evidence type="ECO:0000313" key="1">
    <source>
        <dbReference type="EMBL" id="RCG30625.1"/>
    </source>
</evidence>
<evidence type="ECO:0000313" key="2">
    <source>
        <dbReference type="Proteomes" id="UP000253094"/>
    </source>
</evidence>
<dbReference type="Proteomes" id="UP000253094">
    <property type="component" value="Unassembled WGS sequence"/>
</dbReference>
<protein>
    <recommendedName>
        <fullName evidence="3">Hydantoinase/oxoprolinase N-terminal domain-containing protein</fullName>
    </recommendedName>
</protein>
<proteinExistence type="predicted"/>
<dbReference type="AlphaFoldDB" id="A0A367FLX5"/>
<name>A0A367FLX5_9ACTN</name>
<accession>A0A367FLX5</accession>
<reference evidence="1 2" key="1">
    <citation type="submission" date="2018-06" db="EMBL/GenBank/DDBJ databases">
        <title>Sphaerisporangium craniellae sp. nov., isolated from a marine sponge in the South China Sea.</title>
        <authorList>
            <person name="Li L."/>
        </authorList>
    </citation>
    <scope>NUCLEOTIDE SEQUENCE [LARGE SCALE GENOMIC DNA]</scope>
    <source>
        <strain evidence="1 2">CCTCC AA 208026</strain>
    </source>
</reference>
<evidence type="ECO:0008006" key="3">
    <source>
        <dbReference type="Google" id="ProtNLM"/>
    </source>
</evidence>
<dbReference type="EMBL" id="QOIL01000007">
    <property type="protein sequence ID" value="RCG30625.1"/>
    <property type="molecule type" value="Genomic_DNA"/>
</dbReference>
<organism evidence="1 2">
    <name type="scientific">Sphaerisporangium album</name>
    <dbReference type="NCBI Taxonomy" id="509200"/>
    <lineage>
        <taxon>Bacteria</taxon>
        <taxon>Bacillati</taxon>
        <taxon>Actinomycetota</taxon>
        <taxon>Actinomycetes</taxon>
        <taxon>Streptosporangiales</taxon>
        <taxon>Streptosporangiaceae</taxon>
        <taxon>Sphaerisporangium</taxon>
    </lineage>
</organism>
<dbReference type="InterPro" id="IPR045079">
    <property type="entry name" value="Oxoprolinase-like"/>
</dbReference>
<sequence length="450" mass="45755">MAGARIGVRLGAGQARAALVGGGDIRHARCHSGDDRVLARMLRGLAQGTPVRSVTWDVSAELDPASAGSPVASVRVMPRPPARGLGSGHPSPLLPALVRRQADVVGGHDLFGVELATLDIYEVFRTAAAAQAEGIGALALTATGAVGCPHHELTAAELVREAFPRLRVSLSHQVGGLGLLDREAATVINAALLSRAEQVVERCVQISGRLGASTSAWFVAGDGGRISAERLRLLPVLGLSATGAAALTGAARLAGVDDAVVGLAGADGLSVGHVRDGLPNVATDRPGPGGVRMAVPQASLTPMRGSYAATASAFALLAEHDQHTAVIAVAGADPDGDARDQAATDRARTAAARLPSTSVLVEPPAELAAIGAAGTEPSAWLDTVLYAETSEVLARKQAAAEQRALTLVAESGARLGSERVVSSRALSLSFLRSGSYRLVVRAGGRAEDDA</sequence>
<dbReference type="RefSeq" id="WP_114029420.1">
    <property type="nucleotide sequence ID" value="NZ_QOIL01000007.1"/>
</dbReference>
<comment type="caution">
    <text evidence="1">The sequence shown here is derived from an EMBL/GenBank/DDBJ whole genome shotgun (WGS) entry which is preliminary data.</text>
</comment>
<dbReference type="PANTHER" id="PTHR11365">
    <property type="entry name" value="5-OXOPROLINASE RELATED"/>
    <property type="match status" value="1"/>
</dbReference>
<dbReference type="GO" id="GO:0016787">
    <property type="term" value="F:hydrolase activity"/>
    <property type="evidence" value="ECO:0007669"/>
    <property type="project" value="InterPro"/>
</dbReference>
<keyword evidence="2" id="KW-1185">Reference proteome</keyword>
<gene>
    <name evidence="1" type="ORF">DQ384_15175</name>
</gene>
<dbReference type="OrthoDB" id="9768323at2"/>